<accession>A0A4Y2KFV8</accession>
<proteinExistence type="predicted"/>
<gene>
    <name evidence="2" type="ORF">AVEN_244657_1</name>
</gene>
<dbReference type="SUPFAM" id="SSF56219">
    <property type="entry name" value="DNase I-like"/>
    <property type="match status" value="1"/>
</dbReference>
<feature type="region of interest" description="Disordered" evidence="1">
    <location>
        <begin position="28"/>
        <end position="48"/>
    </location>
</feature>
<dbReference type="EMBL" id="BGPR01004631">
    <property type="protein sequence ID" value="GBN01574.1"/>
    <property type="molecule type" value="Genomic_DNA"/>
</dbReference>
<dbReference type="Gene3D" id="3.60.10.10">
    <property type="entry name" value="Endonuclease/exonuclease/phosphatase"/>
    <property type="match status" value="1"/>
</dbReference>
<name>A0A4Y2KFV8_ARAVE</name>
<dbReference type="Proteomes" id="UP000499080">
    <property type="component" value="Unassembled WGS sequence"/>
</dbReference>
<evidence type="ECO:0000313" key="3">
    <source>
        <dbReference type="Proteomes" id="UP000499080"/>
    </source>
</evidence>
<dbReference type="InterPro" id="IPR036691">
    <property type="entry name" value="Endo/exonu/phosph_ase_sf"/>
</dbReference>
<reference evidence="2 3" key="1">
    <citation type="journal article" date="2019" name="Sci. Rep.">
        <title>Orb-weaving spider Araneus ventricosus genome elucidates the spidroin gene catalogue.</title>
        <authorList>
            <person name="Kono N."/>
            <person name="Nakamura H."/>
            <person name="Ohtoshi R."/>
            <person name="Moran D.A.P."/>
            <person name="Shinohara A."/>
            <person name="Yoshida Y."/>
            <person name="Fujiwara M."/>
            <person name="Mori M."/>
            <person name="Tomita M."/>
            <person name="Arakawa K."/>
        </authorList>
    </citation>
    <scope>NUCLEOTIDE SEQUENCE [LARGE SCALE GENOMIC DNA]</scope>
</reference>
<protein>
    <recommendedName>
        <fullName evidence="4">Endonuclease/exonuclease/phosphatase domain-containing protein</fullName>
    </recommendedName>
</protein>
<sequence>MYHPSNGSPRTANTWGYFAVHEKQEANRAATASHGELPRLPSRSDSLPTFNGPQGESWVDLALSLNIHPDRFQNWNITDRLTLSDHFIMELTVVMDPKPNIRKNKKWKLSELNFWRFKELLNIFFVNKGFEVGGDIDSEQIQQGLVDICFKSRKIRFYKQQNSVWWNQELESVRSLVRALRRRYQKIYEMSERLKRQIIFKKHLAIYVKKIALAKENSFRNFLSSIVKVNTFDSFYKLVKKYNLTGGVRCVLKDTGVS</sequence>
<keyword evidence="3" id="KW-1185">Reference proteome</keyword>
<evidence type="ECO:0008006" key="4">
    <source>
        <dbReference type="Google" id="ProtNLM"/>
    </source>
</evidence>
<comment type="caution">
    <text evidence="2">The sequence shown here is derived from an EMBL/GenBank/DDBJ whole genome shotgun (WGS) entry which is preliminary data.</text>
</comment>
<evidence type="ECO:0000256" key="1">
    <source>
        <dbReference type="SAM" id="MobiDB-lite"/>
    </source>
</evidence>
<organism evidence="2 3">
    <name type="scientific">Araneus ventricosus</name>
    <name type="common">Orbweaver spider</name>
    <name type="synonym">Epeira ventricosa</name>
    <dbReference type="NCBI Taxonomy" id="182803"/>
    <lineage>
        <taxon>Eukaryota</taxon>
        <taxon>Metazoa</taxon>
        <taxon>Ecdysozoa</taxon>
        <taxon>Arthropoda</taxon>
        <taxon>Chelicerata</taxon>
        <taxon>Arachnida</taxon>
        <taxon>Araneae</taxon>
        <taxon>Araneomorphae</taxon>
        <taxon>Entelegynae</taxon>
        <taxon>Araneoidea</taxon>
        <taxon>Araneidae</taxon>
        <taxon>Araneus</taxon>
    </lineage>
</organism>
<evidence type="ECO:0000313" key="2">
    <source>
        <dbReference type="EMBL" id="GBN01574.1"/>
    </source>
</evidence>
<dbReference type="OrthoDB" id="6432697at2759"/>
<dbReference type="AlphaFoldDB" id="A0A4Y2KFV8"/>